<evidence type="ECO:0008006" key="3">
    <source>
        <dbReference type="Google" id="ProtNLM"/>
    </source>
</evidence>
<name>A0A657PPG7_9GAMM</name>
<sequence length="613" mass="69594">MDRKQRTSLKIPARREESKPSFLYHTKEVVKWVGELPVANLGETSRRVFKALIDLNREPIPSSTRIRNAELFRQPIDFIAHNLRKYYFDVPLPLSPRNRKIATLTRELYSELATPYKIYLEEADEQRNPRQDKGLIISLHRALSYLGRALYHCALVYDPYPRHVWSEIHSIYGLAEKLRLLDVQVRDAGEGGGSSSVHEVYKQLLLFGASSPYRLRQREIERVFKESAEWQNLTHLAPPPAEEPDNSLFMVHLASDTPPSHISLEISVPDEQCRIFSTRELISHLESEVQGPGIESKGQEKRVILRSDAQGLLERLIQGYGIAPKRRSRRRRYSSEIVVTVGLAAIHEMIHHHFEPAPQEEEMSHFEDDSTVWLEEYQRIGNPGFRDAVNHLKDIKFSLNPNQGYITDEAIIETRNGFGEMGHAPSWASNGAKTEPAEPHTLRTVNESAGGYCIGWEGSKPPQIKVGELIAVQNPGAGRTFSIGVGRWIRNTPAEGLQIGLELIAPSCQAVHLRYAEPLRELERQHAALLLPIGLSQKLVAGLLVVPALPFKLHDHLWLEQAHGRQKIELTKVRESTGAFSLFEFKKSHDLHNTGASEEQTDEANFDTIWDML</sequence>
<dbReference type="AlphaFoldDB" id="A0A657PPG7"/>
<keyword evidence="2" id="KW-1185">Reference proteome</keyword>
<accession>A0A657PPG7</accession>
<dbReference type="Proteomes" id="UP000243361">
    <property type="component" value="Unassembled WGS sequence"/>
</dbReference>
<protein>
    <recommendedName>
        <fullName evidence="3">GTPase</fullName>
    </recommendedName>
</protein>
<proteinExistence type="predicted"/>
<organism evidence="1 2">
    <name type="scientific">Candidatus Sedimenticola endophacoides</name>
    <dbReference type="NCBI Taxonomy" id="2548426"/>
    <lineage>
        <taxon>Bacteria</taxon>
        <taxon>Pseudomonadati</taxon>
        <taxon>Pseudomonadota</taxon>
        <taxon>Gammaproteobacteria</taxon>
        <taxon>Chromatiales</taxon>
        <taxon>Sedimenticolaceae</taxon>
        <taxon>Sedimenticola</taxon>
    </lineage>
</organism>
<dbReference type="EMBL" id="MUIE01000155">
    <property type="protein sequence ID" value="OQX35694.1"/>
    <property type="molecule type" value="Genomic_DNA"/>
</dbReference>
<reference evidence="1" key="1">
    <citation type="submission" date="2017-02" db="EMBL/GenBank/DDBJ databases">
        <title>Novel co-symbiosis in the unique lucinid bivalve Phacoides pectinatus.</title>
        <authorList>
            <person name="Lim S.J."/>
            <person name="Davis B.G."/>
            <person name="Gill D.E."/>
            <person name="Engel A.S."/>
            <person name="Anderson L.C."/>
            <person name="Campbell B.J."/>
        </authorList>
    </citation>
    <scope>NUCLEOTIDE SEQUENCE [LARGE SCALE GENOMIC DNA]</scope>
    <source>
        <strain evidence="1">LUC13016_P6</strain>
    </source>
</reference>
<gene>
    <name evidence="1" type="ORF">B0D84_02160</name>
</gene>
<evidence type="ECO:0000313" key="1">
    <source>
        <dbReference type="EMBL" id="OQX35694.1"/>
    </source>
</evidence>
<evidence type="ECO:0000313" key="2">
    <source>
        <dbReference type="Proteomes" id="UP000243361"/>
    </source>
</evidence>
<comment type="caution">
    <text evidence="1">The sequence shown here is derived from an EMBL/GenBank/DDBJ whole genome shotgun (WGS) entry which is preliminary data.</text>
</comment>